<evidence type="ECO:0000313" key="3">
    <source>
        <dbReference type="EMBL" id="KAF4955923.1"/>
    </source>
</evidence>
<accession>A0A8H4WYW5</accession>
<feature type="region of interest" description="Disordered" evidence="1">
    <location>
        <begin position="156"/>
        <end position="189"/>
    </location>
</feature>
<keyword evidence="4" id="KW-1185">Reference proteome</keyword>
<proteinExistence type="predicted"/>
<evidence type="ECO:0000313" key="4">
    <source>
        <dbReference type="Proteomes" id="UP000622797"/>
    </source>
</evidence>
<dbReference type="PANTHER" id="PTHR33840">
    <property type="match status" value="1"/>
</dbReference>
<protein>
    <recommendedName>
        <fullName evidence="2">T6SS Phospholipase effector Tle1-like catalytic domain-containing protein</fullName>
    </recommendedName>
</protein>
<comment type="caution">
    <text evidence="3">The sequence shown here is derived from an EMBL/GenBank/DDBJ whole genome shotgun (WGS) entry which is preliminary data.</text>
</comment>
<reference evidence="3" key="2">
    <citation type="submission" date="2020-05" db="EMBL/GenBank/DDBJ databases">
        <authorList>
            <person name="Kim H.-S."/>
            <person name="Proctor R.H."/>
            <person name="Brown D.W."/>
        </authorList>
    </citation>
    <scope>NUCLEOTIDE SEQUENCE</scope>
    <source>
        <strain evidence="3">NRRL 20472</strain>
    </source>
</reference>
<evidence type="ECO:0000259" key="2">
    <source>
        <dbReference type="Pfam" id="PF09994"/>
    </source>
</evidence>
<dbReference type="OrthoDB" id="59699at2759"/>
<feature type="compositionally biased region" description="Low complexity" evidence="1">
    <location>
        <begin position="247"/>
        <end position="267"/>
    </location>
</feature>
<dbReference type="InterPro" id="IPR018712">
    <property type="entry name" value="Tle1-like_cat"/>
</dbReference>
<dbReference type="AlphaFoldDB" id="A0A8H4WYW5"/>
<feature type="region of interest" description="Disordered" evidence="1">
    <location>
        <begin position="240"/>
        <end position="268"/>
    </location>
</feature>
<sequence>MDDIVSEVASNVRYAFHALSLHETREPFSPTYMRGPNVHQVFFVGNHGDMGWVDNHESFVHAPLSWMIQQLESHLNIAFDEDELQRYFLSYRHRTISPLSPPSLLPSSDAAEDLRQGAITTSPSTEDRDYPWATGCVSRPSSTRLAFIGKRVRRPGEIMSNRGKRRAGSMSENVAGSRPTGLEMGDNNTTEDAETAHLNVQVHIGARIYRESNAVPGYAIRIPTTGQFYWARQGNGQQPPWGTWFFNPRRSNSNSSGSQSPEQNQSGCPIMRSQRIARLSGSGAIDSGSMVVERIQEAAVGPRDAALLGLEAEVVSTRPCYFCSGSS</sequence>
<name>A0A8H4WYW5_9HYPO</name>
<dbReference type="EMBL" id="JABEXW010000767">
    <property type="protein sequence ID" value="KAF4955923.1"/>
    <property type="molecule type" value="Genomic_DNA"/>
</dbReference>
<evidence type="ECO:0000256" key="1">
    <source>
        <dbReference type="SAM" id="MobiDB-lite"/>
    </source>
</evidence>
<dbReference type="Pfam" id="PF09994">
    <property type="entry name" value="T6SS_Tle1-like_cat"/>
    <property type="match status" value="1"/>
</dbReference>
<feature type="domain" description="T6SS Phospholipase effector Tle1-like catalytic" evidence="2">
    <location>
        <begin position="7"/>
        <end position="70"/>
    </location>
</feature>
<gene>
    <name evidence="3" type="ORF">FSARC_11738</name>
</gene>
<dbReference type="Proteomes" id="UP000622797">
    <property type="component" value="Unassembled WGS sequence"/>
</dbReference>
<reference evidence="3" key="1">
    <citation type="journal article" date="2020" name="BMC Genomics">
        <title>Correction to: Identification and distribution of gene clusters required for synthesis of sphingolipid metabolism inhibitors in diverse species of the filamentous fungus Fusarium.</title>
        <authorList>
            <person name="Kim H.S."/>
            <person name="Lohmar J.M."/>
            <person name="Busman M."/>
            <person name="Brown D.W."/>
            <person name="Naumann T.A."/>
            <person name="Divon H.H."/>
            <person name="Lysoe E."/>
            <person name="Uhlig S."/>
            <person name="Proctor R.H."/>
        </authorList>
    </citation>
    <scope>NUCLEOTIDE SEQUENCE</scope>
    <source>
        <strain evidence="3">NRRL 20472</strain>
    </source>
</reference>
<organism evidence="3 4">
    <name type="scientific">Fusarium sarcochroum</name>
    <dbReference type="NCBI Taxonomy" id="1208366"/>
    <lineage>
        <taxon>Eukaryota</taxon>
        <taxon>Fungi</taxon>
        <taxon>Dikarya</taxon>
        <taxon>Ascomycota</taxon>
        <taxon>Pezizomycotina</taxon>
        <taxon>Sordariomycetes</taxon>
        <taxon>Hypocreomycetidae</taxon>
        <taxon>Hypocreales</taxon>
        <taxon>Nectriaceae</taxon>
        <taxon>Fusarium</taxon>
        <taxon>Fusarium lateritium species complex</taxon>
    </lineage>
</organism>
<dbReference type="PANTHER" id="PTHR33840:SF1">
    <property type="entry name" value="TLE1 PHOSPHOLIPASE DOMAIN-CONTAINING PROTEIN"/>
    <property type="match status" value="1"/>
</dbReference>